<sequence length="148" mass="17653">KEESLQRRLDDEVRYSRCISSHFCKPESNTIVRLQIERENIQIHSNTIWYNICTKSVHKNYNSGPDAIIFTRNSDESRIHNEQEKMLNDTLQTTGVFRVHNRYKVIRNKVTKRENKEDMEKIRSLLKINMISTRKLAFVIRLLNTTTE</sequence>
<protein>
    <submittedName>
        <fullName evidence="1">17153_t:CDS:1</fullName>
    </submittedName>
</protein>
<accession>A0ACA9SG78</accession>
<feature type="non-terminal residue" evidence="1">
    <location>
        <position position="148"/>
    </location>
</feature>
<evidence type="ECO:0000313" key="1">
    <source>
        <dbReference type="EMBL" id="CAG8837254.1"/>
    </source>
</evidence>
<organism evidence="1 2">
    <name type="scientific">Racocetra persica</name>
    <dbReference type="NCBI Taxonomy" id="160502"/>
    <lineage>
        <taxon>Eukaryota</taxon>
        <taxon>Fungi</taxon>
        <taxon>Fungi incertae sedis</taxon>
        <taxon>Mucoromycota</taxon>
        <taxon>Glomeromycotina</taxon>
        <taxon>Glomeromycetes</taxon>
        <taxon>Diversisporales</taxon>
        <taxon>Gigasporaceae</taxon>
        <taxon>Racocetra</taxon>
    </lineage>
</organism>
<evidence type="ECO:0000313" key="2">
    <source>
        <dbReference type="Proteomes" id="UP000789920"/>
    </source>
</evidence>
<proteinExistence type="predicted"/>
<name>A0ACA9SG78_9GLOM</name>
<reference evidence="1" key="1">
    <citation type="submission" date="2021-06" db="EMBL/GenBank/DDBJ databases">
        <authorList>
            <person name="Kallberg Y."/>
            <person name="Tangrot J."/>
            <person name="Rosling A."/>
        </authorList>
    </citation>
    <scope>NUCLEOTIDE SEQUENCE</scope>
    <source>
        <strain evidence="1">MA461A</strain>
    </source>
</reference>
<gene>
    <name evidence="1" type="ORF">RPERSI_LOCUS30236</name>
</gene>
<keyword evidence="2" id="KW-1185">Reference proteome</keyword>
<feature type="non-terminal residue" evidence="1">
    <location>
        <position position="1"/>
    </location>
</feature>
<comment type="caution">
    <text evidence="1">The sequence shown here is derived from an EMBL/GenBank/DDBJ whole genome shotgun (WGS) entry which is preliminary data.</text>
</comment>
<dbReference type="Proteomes" id="UP000789920">
    <property type="component" value="Unassembled WGS sequence"/>
</dbReference>
<dbReference type="EMBL" id="CAJVQC010117094">
    <property type="protein sequence ID" value="CAG8837254.1"/>
    <property type="molecule type" value="Genomic_DNA"/>
</dbReference>